<keyword evidence="1" id="KW-0472">Membrane</keyword>
<keyword evidence="1" id="KW-1133">Transmembrane helix</keyword>
<keyword evidence="3" id="KW-1185">Reference proteome</keyword>
<evidence type="ECO:0008006" key="4">
    <source>
        <dbReference type="Google" id="ProtNLM"/>
    </source>
</evidence>
<dbReference type="RefSeq" id="WP_273671147.1">
    <property type="nucleotide sequence ID" value="NZ_JAQQXR010000004.1"/>
</dbReference>
<dbReference type="Proteomes" id="UP001221208">
    <property type="component" value="Unassembled WGS sequence"/>
</dbReference>
<evidence type="ECO:0000313" key="2">
    <source>
        <dbReference type="EMBL" id="MDC8758469.1"/>
    </source>
</evidence>
<proteinExistence type="predicted"/>
<evidence type="ECO:0000256" key="1">
    <source>
        <dbReference type="SAM" id="Phobius"/>
    </source>
</evidence>
<dbReference type="EMBL" id="JAQQXR010000004">
    <property type="protein sequence ID" value="MDC8758469.1"/>
    <property type="molecule type" value="Genomic_DNA"/>
</dbReference>
<feature type="transmembrane region" description="Helical" evidence="1">
    <location>
        <begin position="20"/>
        <end position="39"/>
    </location>
</feature>
<organism evidence="2 3">
    <name type="scientific">Janthinobacterium fluminis</name>
    <dbReference type="NCBI Taxonomy" id="2987524"/>
    <lineage>
        <taxon>Bacteria</taxon>
        <taxon>Pseudomonadati</taxon>
        <taxon>Pseudomonadota</taxon>
        <taxon>Betaproteobacteria</taxon>
        <taxon>Burkholderiales</taxon>
        <taxon>Oxalobacteraceae</taxon>
        <taxon>Janthinobacterium</taxon>
    </lineage>
</organism>
<gene>
    <name evidence="2" type="ORF">OIK44_12840</name>
</gene>
<evidence type="ECO:0000313" key="3">
    <source>
        <dbReference type="Proteomes" id="UP001221208"/>
    </source>
</evidence>
<name>A0ABT5K0H0_9BURK</name>
<sequence length="64" mass="6082">MYELTADEIDEVNGGVKAGMFLVGFAAAMAGAGLAVAGLGTPITIGGAVLAAQGAAVMSIALVS</sequence>
<reference evidence="2 3" key="1">
    <citation type="submission" date="2022-10" db="EMBL/GenBank/DDBJ databases">
        <title>Janthinobacterium sp. hw3 Genome sequencing.</title>
        <authorList>
            <person name="Park S."/>
        </authorList>
    </citation>
    <scope>NUCLEOTIDE SEQUENCE [LARGE SCALE GENOMIC DNA]</scope>
    <source>
        <strain evidence="3">hw3</strain>
    </source>
</reference>
<comment type="caution">
    <text evidence="2">The sequence shown here is derived from an EMBL/GenBank/DDBJ whole genome shotgun (WGS) entry which is preliminary data.</text>
</comment>
<accession>A0ABT5K0H0</accession>
<keyword evidence="1" id="KW-0812">Transmembrane</keyword>
<protein>
    <recommendedName>
        <fullName evidence="4">Class IIb bacteriocin, lactobin A/cerein 7B family</fullName>
    </recommendedName>
</protein>